<organism evidence="1 2">
    <name type="scientific">Chaetomium tenue</name>
    <dbReference type="NCBI Taxonomy" id="1854479"/>
    <lineage>
        <taxon>Eukaryota</taxon>
        <taxon>Fungi</taxon>
        <taxon>Dikarya</taxon>
        <taxon>Ascomycota</taxon>
        <taxon>Pezizomycotina</taxon>
        <taxon>Sordariomycetes</taxon>
        <taxon>Sordariomycetidae</taxon>
        <taxon>Sordariales</taxon>
        <taxon>Chaetomiaceae</taxon>
        <taxon>Chaetomium</taxon>
    </lineage>
</organism>
<comment type="caution">
    <text evidence="1">The sequence shown here is derived from an EMBL/GenBank/DDBJ whole genome shotgun (WGS) entry which is preliminary data.</text>
</comment>
<gene>
    <name evidence="1" type="ORF">F5144DRAFT_633624</name>
</gene>
<sequence>MRYPIVLALLCGQRLADALPWHQAADHAAVPAVADVPTTCRNPVSPFDYSAKVRREYELPLCRDGDDRLGVTPFLGAMDAPSLISGRATDDDYTCGPDRPCANKACCPKATLSCNYGEEACGTAGISPNEVCWSNCDAKSECGKDAKVPGQKCPLNVCCGKWGFCGMTEDYCDKEDHGATGGCQSNCDQPGPKNKASSQTRVIGYYEGWRADSACQGMGLNDIPVNSLTHLYFSFASITPGTYSIAPMDGIDGSLFSKFTNLKKKNPALKTVIAIGGWTFNDPGPTQKVFSDMVGSAENRETFIDNLFSFLREYAFDGVDFDWEYPGADDRGGVEADGKNFVTFLKELDAANKKQPVKYVVSFTLPTSYWYMRHFDLKAVDHVDFVNVMSYDLHGVWDGKNPIGQKIYGHTNITEMKQAFDLFWRNDVPANKLNMSLGFYGRAFQLQGPSCSEPGCGFKGGATKGGCSGESGILSYREIMAVIDSKKIKPVHDKKAGVKYITWNNDQWVSYDDADTFKQKKDLAADLGLGGYLIWAIDQDDEQLTALQAVISPKKLGDLGAASDKDDWQSSNKHCYITPCDGNCDPGDIKITDQPCGDDKRSKLCCPLSGAPDPKECTWRGTAPLCSGHCHDDEVMMEMNKWGDGHGCNDGNKAYCCKSPLAAENTCYWSGVGGSCNGDDLPLTFSGTVLTILEDVAKVILRVVGRAYPLTALAGEALLLVLDELDLDTDKYYCCPKDDIPQWKNCAWFGKPGSCFDGHCPDMTYAQLTDSDFGGGETCGWQASRVRTFCCEAAEDPLFLPVPLGNLFEHPPDGESVDTDFSLETDKDSDSQQNPNDAAFQFVVLASPEELQVSLDKRDGSHWDVFSGCDSAIGEDGPHTVQMVCTDFSEGSNCHKISLGHGVPGTILQMPTGCGPGKYAVAKDMIPTSDPAKTILPRHLEHLSATHSPVVYDLTFDYDFTRVRRDLGDTQMRIDFSNQDDYWDTVVAAAGNTKKKIKRSLADTGGNHARWLEEEFRDDYHFGALSRRDLEERWFGSSVLDWLARIVKPEIKREFTYDYKDTLTAKLIDETWQCNRNGVDYEGHILAQALLKVNVATSFGFTLIVTKLTPPLDISQSYLTFYNKGEITGVLTLEAVAKFSYHKSEVILNIPFPGASFKIPGIATIGPQLTVEGSIDASLTLAGKVETRLEFANWEVRQVLPDNGDSNYTPKEIGDGDPDLKRTGDNEDLDEPTFYAGVQALGDVSAKISAAAEFGIRFDKRWGIDPAAAAIVAEAGVMVKMGVGSSTKDTCPFTFGVDVGARLFARATAPGFGWPGAEVAITPAYNKPIIEGGSCPGLGPLPTKRDLSLLTIEANDTRGHSHGHSHIHNNRALAKRASVWGPVLSVPVGSYFCPPESDDSAGPGTTCSEIGYAWPDSGGDPEDSLQKRGRAFGKVLEKRARKEVHICGNTFTFQYPSNGVAKSKGNLPYGFTTTACNDFNFDVLGIDGVTGVNYDTEHVLEAQLIKLFFDEVDHDNFNTFPHPDPTQPATTQLGFCDLVNVLWNINPVVIPNLDSAFTGQALSPFQHVVAQFPTTTWNVAEYVRLERDINSPAKANAWGDNQVADFDRWIGGDPNDYGSNVNLDTPVYTGLITTLEGAEKIMRSMRAILGSRFYHNNPTIMAILQAQKARVGEVLRRLDTDVLPNNPPQAGWTAWAPMGLQGKWDAFMRGKMALAVTKSNKVLNDILPRMQVQWADQAHRDAAVEDVNDTAAEKLVKVRKRRLINTIDTFAEALRVAPAWQWAF</sequence>
<keyword evidence="1" id="KW-0378">Hydrolase</keyword>
<dbReference type="Proteomes" id="UP000724584">
    <property type="component" value="Unassembled WGS sequence"/>
</dbReference>
<protein>
    <submittedName>
        <fullName evidence="1">Glycosyl hydrolases family 18-domain-containing protein</fullName>
    </submittedName>
</protein>
<accession>A0ACB7NVF4</accession>
<dbReference type="EMBL" id="JAGIZQ010000007">
    <property type="protein sequence ID" value="KAH6617380.1"/>
    <property type="molecule type" value="Genomic_DNA"/>
</dbReference>
<evidence type="ECO:0000313" key="2">
    <source>
        <dbReference type="Proteomes" id="UP000724584"/>
    </source>
</evidence>
<keyword evidence="2" id="KW-1185">Reference proteome</keyword>
<reference evidence="1 2" key="1">
    <citation type="journal article" date="2021" name="Nat. Commun.">
        <title>Genetic determinants of endophytism in the Arabidopsis root mycobiome.</title>
        <authorList>
            <person name="Mesny F."/>
            <person name="Miyauchi S."/>
            <person name="Thiergart T."/>
            <person name="Pickel B."/>
            <person name="Atanasova L."/>
            <person name="Karlsson M."/>
            <person name="Huettel B."/>
            <person name="Barry K.W."/>
            <person name="Haridas S."/>
            <person name="Chen C."/>
            <person name="Bauer D."/>
            <person name="Andreopoulos W."/>
            <person name="Pangilinan J."/>
            <person name="LaButti K."/>
            <person name="Riley R."/>
            <person name="Lipzen A."/>
            <person name="Clum A."/>
            <person name="Drula E."/>
            <person name="Henrissat B."/>
            <person name="Kohler A."/>
            <person name="Grigoriev I.V."/>
            <person name="Martin F.M."/>
            <person name="Hacquard S."/>
        </authorList>
    </citation>
    <scope>NUCLEOTIDE SEQUENCE [LARGE SCALE GENOMIC DNA]</scope>
    <source>
        <strain evidence="1 2">MPI-SDFR-AT-0079</strain>
    </source>
</reference>
<evidence type="ECO:0000313" key="1">
    <source>
        <dbReference type="EMBL" id="KAH6617380.1"/>
    </source>
</evidence>
<name>A0ACB7NVF4_9PEZI</name>
<proteinExistence type="predicted"/>